<dbReference type="RefSeq" id="WP_107586185.1">
    <property type="nucleotide sequence ID" value="NZ_PZJJ01000043.1"/>
</dbReference>
<reference evidence="3 4" key="1">
    <citation type="submission" date="2018-03" db="EMBL/GenBank/DDBJ databases">
        <title>Alkalicoccus saliphilus sp. nov., isolated from a mineral pool.</title>
        <authorList>
            <person name="Zhao B."/>
        </authorList>
    </citation>
    <scope>NUCLEOTIDE SEQUENCE [LARGE SCALE GENOMIC DNA]</scope>
    <source>
        <strain evidence="3 4">6AG</strain>
    </source>
</reference>
<sequence length="335" mass="36820">MNDRYSRQILFNGIKKEGQKNLSGSHVVIVGAGALGSASSEMLVRAGVGKVTILDRDYVEYSNLQRQQLYTEADADERIPKAAAAEARLQSINRDVDVEGIIEDVVPETLERYQHADLIIDALDNFATRMIINDTSQKYHIPWIYGACVASYGLSYTILPGEKPCLSCILGTVPTGGDTCDTAGVISPAVQMTASLQTAEALKLLGGNKEALREELIQFDVWTNETRKIGVNRLKDTGCPSCGENPQYPYLQAGNQTRTAVLCGRDTVQIRPPHDVSFDALKRTLAPYSPKMNSYLLQVSLEGKRVVLFKDGRALVHDTSEETEALALYQRYISG</sequence>
<dbReference type="GO" id="GO:0005829">
    <property type="term" value="C:cytosol"/>
    <property type="evidence" value="ECO:0007669"/>
    <property type="project" value="TreeGrafter"/>
</dbReference>
<comment type="caution">
    <text evidence="3">The sequence shown here is derived from an EMBL/GenBank/DDBJ whole genome shotgun (WGS) entry which is preliminary data.</text>
</comment>
<dbReference type="GO" id="GO:0008641">
    <property type="term" value="F:ubiquitin-like modifier activating enzyme activity"/>
    <property type="evidence" value="ECO:0007669"/>
    <property type="project" value="InterPro"/>
</dbReference>
<dbReference type="Gene3D" id="3.40.50.720">
    <property type="entry name" value="NAD(P)-binding Rossmann-like Domain"/>
    <property type="match status" value="1"/>
</dbReference>
<evidence type="ECO:0000313" key="4">
    <source>
        <dbReference type="Proteomes" id="UP000240509"/>
    </source>
</evidence>
<comment type="similarity">
    <text evidence="1">Belongs to the HesA/MoeB/ThiF family.</text>
</comment>
<dbReference type="Proteomes" id="UP000240509">
    <property type="component" value="Unassembled WGS sequence"/>
</dbReference>
<dbReference type="GO" id="GO:0016779">
    <property type="term" value="F:nucleotidyltransferase activity"/>
    <property type="evidence" value="ECO:0007669"/>
    <property type="project" value="TreeGrafter"/>
</dbReference>
<keyword evidence="4" id="KW-1185">Reference proteome</keyword>
<name>A0A2T4U2E1_9BACI</name>
<proteinExistence type="inferred from homology"/>
<dbReference type="Pfam" id="PF00899">
    <property type="entry name" value="ThiF"/>
    <property type="match status" value="1"/>
</dbReference>
<dbReference type="OrthoDB" id="9804286at2"/>
<dbReference type="InterPro" id="IPR000594">
    <property type="entry name" value="ThiF_NAD_FAD-bd"/>
</dbReference>
<feature type="domain" description="THIF-type NAD/FAD binding fold" evidence="2">
    <location>
        <begin position="5"/>
        <end position="240"/>
    </location>
</feature>
<gene>
    <name evidence="3" type="ORF">C6Y45_15785</name>
</gene>
<dbReference type="GO" id="GO:0004792">
    <property type="term" value="F:thiosulfate-cyanide sulfurtransferase activity"/>
    <property type="evidence" value="ECO:0007669"/>
    <property type="project" value="TreeGrafter"/>
</dbReference>
<accession>A0A2T4U2E1</accession>
<dbReference type="CDD" id="cd00757">
    <property type="entry name" value="ThiF_MoeB_HesA_family"/>
    <property type="match status" value="1"/>
</dbReference>
<dbReference type="InterPro" id="IPR035985">
    <property type="entry name" value="Ubiquitin-activating_enz"/>
</dbReference>
<organism evidence="3 4">
    <name type="scientific">Alkalicoccus saliphilus</name>
    <dbReference type="NCBI Taxonomy" id="200989"/>
    <lineage>
        <taxon>Bacteria</taxon>
        <taxon>Bacillati</taxon>
        <taxon>Bacillota</taxon>
        <taxon>Bacilli</taxon>
        <taxon>Bacillales</taxon>
        <taxon>Bacillaceae</taxon>
        <taxon>Alkalicoccus</taxon>
    </lineage>
</organism>
<dbReference type="PANTHER" id="PTHR10953:SF102">
    <property type="entry name" value="ADENYLYLTRANSFERASE AND SULFURTRANSFERASE MOCS3"/>
    <property type="match status" value="1"/>
</dbReference>
<dbReference type="InterPro" id="IPR045886">
    <property type="entry name" value="ThiF/MoeB/HesA"/>
</dbReference>
<protein>
    <submittedName>
        <fullName evidence="3">Thiamine biosynthesis protein MoeB</fullName>
    </submittedName>
</protein>
<dbReference type="AlphaFoldDB" id="A0A2T4U2E1"/>
<dbReference type="EMBL" id="PZJJ01000043">
    <property type="protein sequence ID" value="PTL37563.1"/>
    <property type="molecule type" value="Genomic_DNA"/>
</dbReference>
<evidence type="ECO:0000259" key="2">
    <source>
        <dbReference type="Pfam" id="PF00899"/>
    </source>
</evidence>
<evidence type="ECO:0000313" key="3">
    <source>
        <dbReference type="EMBL" id="PTL37563.1"/>
    </source>
</evidence>
<dbReference type="FunFam" id="3.40.50.720:FF:000080">
    <property type="entry name" value="Thiazole biosynthesis adenylyltransferase ThiF"/>
    <property type="match status" value="1"/>
</dbReference>
<dbReference type="GO" id="GO:0008146">
    <property type="term" value="F:sulfotransferase activity"/>
    <property type="evidence" value="ECO:0007669"/>
    <property type="project" value="TreeGrafter"/>
</dbReference>
<dbReference type="PANTHER" id="PTHR10953">
    <property type="entry name" value="UBIQUITIN-ACTIVATING ENZYME E1"/>
    <property type="match status" value="1"/>
</dbReference>
<evidence type="ECO:0000256" key="1">
    <source>
        <dbReference type="ARBA" id="ARBA00009919"/>
    </source>
</evidence>
<dbReference type="SUPFAM" id="SSF69572">
    <property type="entry name" value="Activating enzymes of the ubiquitin-like proteins"/>
    <property type="match status" value="1"/>
</dbReference>